<evidence type="ECO:0000313" key="1">
    <source>
        <dbReference type="EMBL" id="MBB4144078.1"/>
    </source>
</evidence>
<dbReference type="AlphaFoldDB" id="A0A7W6LGT5"/>
<protein>
    <recommendedName>
        <fullName evidence="3">Anti-sigma factor NepR domain-containing protein</fullName>
    </recommendedName>
</protein>
<dbReference type="RefSeq" id="WP_165132422.1">
    <property type="nucleotide sequence ID" value="NZ_CP049250.1"/>
</dbReference>
<comment type="caution">
    <text evidence="1">The sequence shown here is derived from an EMBL/GenBank/DDBJ whole genome shotgun (WGS) entry which is preliminary data.</text>
</comment>
<gene>
    <name evidence="1" type="ORF">GGQ72_002630</name>
</gene>
<dbReference type="EMBL" id="JACIEC010000002">
    <property type="protein sequence ID" value="MBB4144078.1"/>
    <property type="molecule type" value="Genomic_DNA"/>
</dbReference>
<name>A0A7W6LGT5_9HYPH</name>
<proteinExistence type="predicted"/>
<evidence type="ECO:0000313" key="2">
    <source>
        <dbReference type="Proteomes" id="UP000519897"/>
    </source>
</evidence>
<dbReference type="Proteomes" id="UP000519897">
    <property type="component" value="Unassembled WGS sequence"/>
</dbReference>
<accession>A0A7W6LGT5</accession>
<organism evidence="1 2">
    <name type="scientific">Rhizobium rhizoryzae</name>
    <dbReference type="NCBI Taxonomy" id="451876"/>
    <lineage>
        <taxon>Bacteria</taxon>
        <taxon>Pseudomonadati</taxon>
        <taxon>Pseudomonadota</taxon>
        <taxon>Alphaproteobacteria</taxon>
        <taxon>Hyphomicrobiales</taxon>
        <taxon>Rhizobiaceae</taxon>
        <taxon>Rhizobium/Agrobacterium group</taxon>
        <taxon>Rhizobium</taxon>
    </lineage>
</organism>
<reference evidence="1 2" key="1">
    <citation type="submission" date="2020-08" db="EMBL/GenBank/DDBJ databases">
        <title>Genomic Encyclopedia of Type Strains, Phase IV (KMG-IV): sequencing the most valuable type-strain genomes for metagenomic binning, comparative biology and taxonomic classification.</title>
        <authorList>
            <person name="Goeker M."/>
        </authorList>
    </citation>
    <scope>NUCLEOTIDE SEQUENCE [LARGE SCALE GENOMIC DNA]</scope>
    <source>
        <strain evidence="1 2">DSM 29514</strain>
    </source>
</reference>
<sequence>MKKVTGNTNQEEAQRLRTVGPKIADLLSEIEKEAVPERLMDFAHELQRALAEKLDNQD</sequence>
<evidence type="ECO:0008006" key="3">
    <source>
        <dbReference type="Google" id="ProtNLM"/>
    </source>
</evidence>
<keyword evidence="2" id="KW-1185">Reference proteome</keyword>